<dbReference type="Pfam" id="PF20075">
    <property type="entry name" value="DUF6471"/>
    <property type="match status" value="1"/>
</dbReference>
<organism evidence="2">
    <name type="scientific">Siphoviridae sp. ctLgc23</name>
    <dbReference type="NCBI Taxonomy" id="2825455"/>
    <lineage>
        <taxon>Viruses</taxon>
        <taxon>Duplodnaviria</taxon>
        <taxon>Heunggongvirae</taxon>
        <taxon>Uroviricota</taxon>
        <taxon>Caudoviricetes</taxon>
    </lineage>
</organism>
<proteinExistence type="predicted"/>
<accession>A0A8S5QIR9</accession>
<protein>
    <recommendedName>
        <fullName evidence="1">DUF6471 domain-containing protein</fullName>
    </recommendedName>
</protein>
<feature type="domain" description="DUF6471" evidence="1">
    <location>
        <begin position="8"/>
        <end position="69"/>
    </location>
</feature>
<evidence type="ECO:0000259" key="1">
    <source>
        <dbReference type="Pfam" id="PF20075"/>
    </source>
</evidence>
<sequence length="76" mass="8419">MTEEELQTEASRILKALLVRRQLKHADLVDALSRVGVNESVSSIKGKLHRGTFSFAWMLACCKALGLSKITLDDSM</sequence>
<evidence type="ECO:0000313" key="2">
    <source>
        <dbReference type="EMBL" id="DAE18677.1"/>
    </source>
</evidence>
<name>A0A8S5QIR9_9CAUD</name>
<dbReference type="EMBL" id="BK015660">
    <property type="protein sequence ID" value="DAE18677.1"/>
    <property type="molecule type" value="Genomic_DNA"/>
</dbReference>
<reference evidence="2" key="1">
    <citation type="journal article" date="2021" name="Proc. Natl. Acad. Sci. U.S.A.">
        <title>A Catalog of Tens of Thousands of Viruses from Human Metagenomes Reveals Hidden Associations with Chronic Diseases.</title>
        <authorList>
            <person name="Tisza M.J."/>
            <person name="Buck C.B."/>
        </authorList>
    </citation>
    <scope>NUCLEOTIDE SEQUENCE</scope>
    <source>
        <strain evidence="2">CtLgc23</strain>
    </source>
</reference>
<dbReference type="InterPro" id="IPR045526">
    <property type="entry name" value="DUF6471"/>
</dbReference>